<dbReference type="GO" id="GO:0000981">
    <property type="term" value="F:DNA-binding transcription factor activity, RNA polymerase II-specific"/>
    <property type="evidence" value="ECO:0007669"/>
    <property type="project" value="InterPro"/>
</dbReference>
<keyword evidence="5" id="KW-1185">Reference proteome</keyword>
<dbReference type="GeneID" id="73324459"/>
<dbReference type="SUPFAM" id="SSF57701">
    <property type="entry name" value="Zn2/Cys6 DNA-binding domain"/>
    <property type="match status" value="1"/>
</dbReference>
<accession>A0AA37P5D6</accession>
<evidence type="ECO:0000259" key="3">
    <source>
        <dbReference type="PROSITE" id="PS50048"/>
    </source>
</evidence>
<dbReference type="AlphaFoldDB" id="A0AA37P5D6"/>
<dbReference type="Gene3D" id="4.10.240.10">
    <property type="entry name" value="Zn(2)-C6 fungal-type DNA-binding domain"/>
    <property type="match status" value="1"/>
</dbReference>
<dbReference type="RefSeq" id="XP_049125826.1">
    <property type="nucleotide sequence ID" value="XM_049269869.1"/>
</dbReference>
<comment type="subcellular location">
    <subcellularLocation>
        <location evidence="1">Nucleus</location>
    </subcellularLocation>
</comment>
<gene>
    <name evidence="4" type="ORF">ColSpa_03657</name>
</gene>
<dbReference type="PROSITE" id="PS50048">
    <property type="entry name" value="ZN2_CY6_FUNGAL_2"/>
    <property type="match status" value="1"/>
</dbReference>
<dbReference type="GO" id="GO:0005634">
    <property type="term" value="C:nucleus"/>
    <property type="evidence" value="ECO:0007669"/>
    <property type="project" value="UniProtKB-SubCell"/>
</dbReference>
<dbReference type="GO" id="GO:0045944">
    <property type="term" value="P:positive regulation of transcription by RNA polymerase II"/>
    <property type="evidence" value="ECO:0007669"/>
    <property type="project" value="TreeGrafter"/>
</dbReference>
<dbReference type="EMBL" id="BQXU01000007">
    <property type="protein sequence ID" value="GKT43476.1"/>
    <property type="molecule type" value="Genomic_DNA"/>
</dbReference>
<dbReference type="PANTHER" id="PTHR37534">
    <property type="entry name" value="TRANSCRIPTIONAL ACTIVATOR PROTEIN UGA3"/>
    <property type="match status" value="1"/>
</dbReference>
<dbReference type="InterPro" id="IPR021858">
    <property type="entry name" value="Fun_TF"/>
</dbReference>
<dbReference type="PANTHER" id="PTHR37534:SF51">
    <property type="entry name" value="ACRIFLAVINE SENSITIVITY CONTROL PROTEIN ACR-2"/>
    <property type="match status" value="1"/>
</dbReference>
<name>A0AA37P5D6_9PEZI</name>
<evidence type="ECO:0000313" key="5">
    <source>
        <dbReference type="Proteomes" id="UP001055115"/>
    </source>
</evidence>
<dbReference type="CDD" id="cd00067">
    <property type="entry name" value="GAL4"/>
    <property type="match status" value="1"/>
</dbReference>
<dbReference type="SMART" id="SM00066">
    <property type="entry name" value="GAL4"/>
    <property type="match status" value="1"/>
</dbReference>
<dbReference type="Proteomes" id="UP001055115">
    <property type="component" value="Unassembled WGS sequence"/>
</dbReference>
<evidence type="ECO:0000256" key="1">
    <source>
        <dbReference type="ARBA" id="ARBA00004123"/>
    </source>
</evidence>
<organism evidence="4 5">
    <name type="scientific">Colletotrichum spaethianum</name>
    <dbReference type="NCBI Taxonomy" id="700344"/>
    <lineage>
        <taxon>Eukaryota</taxon>
        <taxon>Fungi</taxon>
        <taxon>Dikarya</taxon>
        <taxon>Ascomycota</taxon>
        <taxon>Pezizomycotina</taxon>
        <taxon>Sordariomycetes</taxon>
        <taxon>Hypocreomycetidae</taxon>
        <taxon>Glomerellales</taxon>
        <taxon>Glomerellaceae</taxon>
        <taxon>Colletotrichum</taxon>
        <taxon>Colletotrichum spaethianum species complex</taxon>
    </lineage>
</organism>
<comment type="caution">
    <text evidence="4">The sequence shown here is derived from an EMBL/GenBank/DDBJ whole genome shotgun (WGS) entry which is preliminary data.</text>
</comment>
<dbReference type="Pfam" id="PF00172">
    <property type="entry name" value="Zn_clus"/>
    <property type="match status" value="1"/>
</dbReference>
<reference evidence="4 5" key="1">
    <citation type="submission" date="2022-03" db="EMBL/GenBank/DDBJ databases">
        <title>Genome data of Colletotrichum spp.</title>
        <authorList>
            <person name="Utami Y.D."/>
            <person name="Hiruma K."/>
        </authorList>
    </citation>
    <scope>NUCLEOTIDE SEQUENCE [LARGE SCALE GENOMIC DNA]</scope>
    <source>
        <strain evidence="4 5">MAFF 239500</strain>
    </source>
</reference>
<protein>
    <recommendedName>
        <fullName evidence="3">Zn(2)-C6 fungal-type domain-containing protein</fullName>
    </recommendedName>
</protein>
<dbReference type="GO" id="GO:0000976">
    <property type="term" value="F:transcription cis-regulatory region binding"/>
    <property type="evidence" value="ECO:0007669"/>
    <property type="project" value="TreeGrafter"/>
</dbReference>
<sequence length="553" mass="61251">MSLGPQCWRCRKKRLRCDSSHPSCRKCLLAEAECPGYGDKRPIAWRSPLVPTDKGIVRIRDPENVKKRSAPASVLGIVCRSPRTAGSEMELKIATDAMEYYLVPYSIIRSPYQVSPPQVIELAEYLRNAFISIAALHRHVSGEPSLVFKLSPSNDGGAQPAIRSRARAAATTPEDSELSRLVAAGDFKSVYFATQAGALKALGEELRTYRPDEPTDAFSPSILVGIMVMLSSQFSAYAPWQFHVDGAWGQVQAHGGFDVVARMDVELCRLLQHFAVFDIFGMTTHRFTAVSAQTVVRRASSYASVFENFNVKVRNPWQLVPNDLAKILIRINVVRANYALSLNAKSRLEGLHDVLDFLDGSCPDDWAAETLTTAAVWLKPSRLSEDRQTKDAWRALMAAYHSAAILYAISSLTVFGGNLMSEAAWGPASFLERRMNAYRAVLSSLRVLFDQRARRQRHGTVDSQSPIATSAGLLHKFVIWPMVIAGTQSALIHHDENATRFLCSGMQAVGEELGTVSMIDGARLVQRLHHAKEHGRDFSSWDDLFDGAPLFLM</sequence>
<keyword evidence="2" id="KW-0539">Nucleus</keyword>
<evidence type="ECO:0000256" key="2">
    <source>
        <dbReference type="ARBA" id="ARBA00023242"/>
    </source>
</evidence>
<dbReference type="GO" id="GO:0008270">
    <property type="term" value="F:zinc ion binding"/>
    <property type="evidence" value="ECO:0007669"/>
    <property type="project" value="InterPro"/>
</dbReference>
<dbReference type="InterPro" id="IPR036864">
    <property type="entry name" value="Zn2-C6_fun-type_DNA-bd_sf"/>
</dbReference>
<dbReference type="Pfam" id="PF11951">
    <property type="entry name" value="Fungal_trans_2"/>
    <property type="match status" value="1"/>
</dbReference>
<feature type="domain" description="Zn(2)-C6 fungal-type" evidence="3">
    <location>
        <begin position="6"/>
        <end position="34"/>
    </location>
</feature>
<dbReference type="InterPro" id="IPR001138">
    <property type="entry name" value="Zn2Cys6_DnaBD"/>
</dbReference>
<evidence type="ECO:0000313" key="4">
    <source>
        <dbReference type="EMBL" id="GKT43476.1"/>
    </source>
</evidence>
<proteinExistence type="predicted"/>